<accession>A0A327M3R2</accession>
<keyword evidence="7 9" id="KW-0067">ATP-binding</keyword>
<dbReference type="PROSITE" id="PS01076">
    <property type="entry name" value="ACETATE_KINASE_2"/>
    <property type="match status" value="1"/>
</dbReference>
<comment type="function">
    <text evidence="9">Catalyzes the formation of acetyl phosphate from acetate and ATP. Can also catalyze the reverse reaction.</text>
</comment>
<gene>
    <name evidence="9" type="primary">ackA</name>
    <name evidence="11" type="ORF">DOO78_18430</name>
</gene>
<evidence type="ECO:0000256" key="4">
    <source>
        <dbReference type="ARBA" id="ARBA00022723"/>
    </source>
</evidence>
<feature type="binding site" evidence="9">
    <location>
        <position position="94"/>
    </location>
    <ligand>
        <name>substrate</name>
    </ligand>
</feature>
<comment type="similarity">
    <text evidence="1 9 10">Belongs to the acetokinase family.</text>
</comment>
<dbReference type="Gene3D" id="3.30.420.40">
    <property type="match status" value="2"/>
</dbReference>
<dbReference type="RefSeq" id="WP_111471336.1">
    <property type="nucleotide sequence ID" value="NZ_QLIX01000016.1"/>
</dbReference>
<comment type="catalytic activity">
    <reaction evidence="9">
        <text>acetate + ATP = acetyl phosphate + ADP</text>
        <dbReference type="Rhea" id="RHEA:11352"/>
        <dbReference type="ChEBI" id="CHEBI:22191"/>
        <dbReference type="ChEBI" id="CHEBI:30089"/>
        <dbReference type="ChEBI" id="CHEBI:30616"/>
        <dbReference type="ChEBI" id="CHEBI:456216"/>
        <dbReference type="EC" id="2.7.2.1"/>
    </reaction>
</comment>
<dbReference type="AlphaFoldDB" id="A0A327M3R2"/>
<evidence type="ECO:0000256" key="2">
    <source>
        <dbReference type="ARBA" id="ARBA00022490"/>
    </source>
</evidence>
<feature type="binding site" evidence="9">
    <location>
        <position position="16"/>
    </location>
    <ligand>
        <name>ATP</name>
        <dbReference type="ChEBI" id="CHEBI:30616"/>
    </ligand>
</feature>
<protein>
    <recommendedName>
        <fullName evidence="9">Acetate kinase</fullName>
        <ecNumber evidence="9">2.7.2.1</ecNumber>
    </recommendedName>
    <alternativeName>
        <fullName evidence="9">Acetokinase</fullName>
    </alternativeName>
</protein>
<dbReference type="UniPathway" id="UPA00340">
    <property type="reaction ID" value="UER00458"/>
</dbReference>
<organism evidence="11 12">
    <name type="scientific">Roseicella frigidaeris</name>
    <dbReference type="NCBI Taxonomy" id="2230885"/>
    <lineage>
        <taxon>Bacteria</taxon>
        <taxon>Pseudomonadati</taxon>
        <taxon>Pseudomonadota</taxon>
        <taxon>Alphaproteobacteria</taxon>
        <taxon>Acetobacterales</taxon>
        <taxon>Roseomonadaceae</taxon>
        <taxon>Roseicella</taxon>
    </lineage>
</organism>
<dbReference type="HAMAP" id="MF_00020">
    <property type="entry name" value="Acetate_kinase"/>
    <property type="match status" value="1"/>
</dbReference>
<evidence type="ECO:0000256" key="10">
    <source>
        <dbReference type="RuleBase" id="RU003835"/>
    </source>
</evidence>
<keyword evidence="3 9" id="KW-0808">Transferase</keyword>
<evidence type="ECO:0000313" key="11">
    <source>
        <dbReference type="EMBL" id="RAI57560.1"/>
    </source>
</evidence>
<dbReference type="Proteomes" id="UP000249065">
    <property type="component" value="Unassembled WGS sequence"/>
</dbReference>
<dbReference type="SUPFAM" id="SSF53067">
    <property type="entry name" value="Actin-like ATPase domain"/>
    <property type="match status" value="2"/>
</dbReference>
<comment type="cofactor">
    <cofactor evidence="9">
        <name>Mg(2+)</name>
        <dbReference type="ChEBI" id="CHEBI:18420"/>
    </cofactor>
    <cofactor evidence="9">
        <name>Mn(2+)</name>
        <dbReference type="ChEBI" id="CHEBI:29035"/>
    </cofactor>
    <text evidence="9">Mg(2+). Can also accept Mn(2+).</text>
</comment>
<dbReference type="GO" id="GO:0005829">
    <property type="term" value="C:cytosol"/>
    <property type="evidence" value="ECO:0007669"/>
    <property type="project" value="TreeGrafter"/>
</dbReference>
<keyword evidence="2 9" id="KW-0963">Cytoplasm</keyword>
<evidence type="ECO:0000256" key="1">
    <source>
        <dbReference type="ARBA" id="ARBA00008748"/>
    </source>
</evidence>
<evidence type="ECO:0000256" key="3">
    <source>
        <dbReference type="ARBA" id="ARBA00022679"/>
    </source>
</evidence>
<feature type="site" description="Transition state stabilizer" evidence="9">
    <location>
        <position position="182"/>
    </location>
</feature>
<feature type="binding site" evidence="9">
    <location>
        <position position="9"/>
    </location>
    <ligand>
        <name>Mg(2+)</name>
        <dbReference type="ChEBI" id="CHEBI:18420"/>
    </ligand>
</feature>
<dbReference type="GO" id="GO:0008776">
    <property type="term" value="F:acetate kinase activity"/>
    <property type="evidence" value="ECO:0007669"/>
    <property type="project" value="UniProtKB-UniRule"/>
</dbReference>
<feature type="binding site" evidence="9">
    <location>
        <begin position="329"/>
        <end position="333"/>
    </location>
    <ligand>
        <name>ATP</name>
        <dbReference type="ChEBI" id="CHEBI:30616"/>
    </ligand>
</feature>
<sequence>MRGIVLVLNAGSSSLKFAGFRATGTGPEPRFTGQVEGIGATPRLIARDAAGAVLAERRWAGAEAPASVAEAVTTVVRGIEASLHGQPILAIGHRVVHGGTEFAAPVRVDAGVLAALERLVSLAPLHQPHNLAGIRAATKHFPGVPQIACFDTAFHRSQGWVAETFALPPRFYEQGLRRYGFHGLSYEYIARLLAAEDPALGAGRLVVGHLGNGASLCAIAGGESRGSTMGFTALDGIPMGTRCGQIDPGLVLHLIDALDMTTAEVSDLLYRDSGLKGLSGVSQDVRQIEAAGTAAAEGALAHFAFRVRREIGALAATLGGIDALVFTAGIGENAAGVRARICEGLGFLGIRLDAARNAAHAPEISVAGAPVRVLVRHTDEERMIAEHALAVLDADGG</sequence>
<proteinExistence type="inferred from homology"/>
<keyword evidence="8 9" id="KW-0460">Magnesium</keyword>
<keyword evidence="4 9" id="KW-0479">Metal-binding</keyword>
<keyword evidence="6 9" id="KW-0418">Kinase</keyword>
<feature type="binding site" evidence="9">
    <location>
        <begin position="209"/>
        <end position="213"/>
    </location>
    <ligand>
        <name>ATP</name>
        <dbReference type="ChEBI" id="CHEBI:30616"/>
    </ligand>
</feature>
<comment type="subunit">
    <text evidence="9">Homodimer.</text>
</comment>
<feature type="binding site" evidence="9">
    <location>
        <begin position="284"/>
        <end position="286"/>
    </location>
    <ligand>
        <name>ATP</name>
        <dbReference type="ChEBI" id="CHEBI:30616"/>
    </ligand>
</feature>
<dbReference type="PANTHER" id="PTHR21060">
    <property type="entry name" value="ACETATE KINASE"/>
    <property type="match status" value="1"/>
</dbReference>
<dbReference type="Pfam" id="PF00871">
    <property type="entry name" value="Acetate_kinase"/>
    <property type="match status" value="1"/>
</dbReference>
<reference evidence="12" key="1">
    <citation type="submission" date="2018-06" db="EMBL/GenBank/DDBJ databases">
        <authorList>
            <person name="Khan S.A."/>
        </authorList>
    </citation>
    <scope>NUCLEOTIDE SEQUENCE [LARGE SCALE GENOMIC DNA]</scope>
    <source>
        <strain evidence="12">DB-1506</strain>
    </source>
</reference>
<dbReference type="GO" id="GO:0000287">
    <property type="term" value="F:magnesium ion binding"/>
    <property type="evidence" value="ECO:0007669"/>
    <property type="project" value="UniProtKB-UniRule"/>
</dbReference>
<evidence type="ECO:0000256" key="9">
    <source>
        <dbReference type="HAMAP-Rule" id="MF_00020"/>
    </source>
</evidence>
<dbReference type="GO" id="GO:0006085">
    <property type="term" value="P:acetyl-CoA biosynthetic process"/>
    <property type="evidence" value="ECO:0007669"/>
    <property type="project" value="UniProtKB-UniRule"/>
</dbReference>
<dbReference type="EC" id="2.7.2.1" evidence="9"/>
<evidence type="ECO:0000313" key="12">
    <source>
        <dbReference type="Proteomes" id="UP000249065"/>
    </source>
</evidence>
<evidence type="ECO:0000256" key="5">
    <source>
        <dbReference type="ARBA" id="ARBA00022741"/>
    </source>
</evidence>
<dbReference type="GO" id="GO:0005524">
    <property type="term" value="F:ATP binding"/>
    <property type="evidence" value="ECO:0007669"/>
    <property type="project" value="UniProtKB-KW"/>
</dbReference>
<dbReference type="InterPro" id="IPR023865">
    <property type="entry name" value="Aliphatic_acid_kinase_CS"/>
</dbReference>
<dbReference type="PANTHER" id="PTHR21060:SF21">
    <property type="entry name" value="ACETATE KINASE"/>
    <property type="match status" value="1"/>
</dbReference>
<dbReference type="InterPro" id="IPR004372">
    <property type="entry name" value="Ac/propionate_kinase"/>
</dbReference>
<dbReference type="InterPro" id="IPR043129">
    <property type="entry name" value="ATPase_NBD"/>
</dbReference>
<dbReference type="PROSITE" id="PS01075">
    <property type="entry name" value="ACETATE_KINASE_1"/>
    <property type="match status" value="1"/>
</dbReference>
<name>A0A327M3R2_9PROT</name>
<dbReference type="GO" id="GO:0006083">
    <property type="term" value="P:acetate metabolic process"/>
    <property type="evidence" value="ECO:0007669"/>
    <property type="project" value="TreeGrafter"/>
</dbReference>
<feature type="active site" description="Proton donor/acceptor" evidence="9">
    <location>
        <position position="151"/>
    </location>
</feature>
<keyword evidence="12" id="KW-1185">Reference proteome</keyword>
<keyword evidence="5 9" id="KW-0547">Nucleotide-binding</keyword>
<dbReference type="PRINTS" id="PR00471">
    <property type="entry name" value="ACETATEKNASE"/>
</dbReference>
<dbReference type="NCBIfam" id="TIGR00016">
    <property type="entry name" value="ackA"/>
    <property type="match status" value="1"/>
</dbReference>
<feature type="binding site" evidence="9">
    <location>
        <position position="380"/>
    </location>
    <ligand>
        <name>Mg(2+)</name>
        <dbReference type="ChEBI" id="CHEBI:18420"/>
    </ligand>
</feature>
<dbReference type="OrthoDB" id="9802453at2"/>
<evidence type="ECO:0000256" key="6">
    <source>
        <dbReference type="ARBA" id="ARBA00022777"/>
    </source>
</evidence>
<evidence type="ECO:0000256" key="7">
    <source>
        <dbReference type="ARBA" id="ARBA00022840"/>
    </source>
</evidence>
<feature type="site" description="Transition state stabilizer" evidence="9">
    <location>
        <position position="242"/>
    </location>
</feature>
<dbReference type="PIRSF" id="PIRSF000722">
    <property type="entry name" value="Acetate_prop_kin"/>
    <property type="match status" value="1"/>
</dbReference>
<dbReference type="EMBL" id="QLIX01000016">
    <property type="protein sequence ID" value="RAI57560.1"/>
    <property type="molecule type" value="Genomic_DNA"/>
</dbReference>
<comment type="pathway">
    <text evidence="9">Metabolic intermediate biosynthesis; acetyl-CoA biosynthesis; acetyl-CoA from acetate: step 1/2.</text>
</comment>
<comment type="subcellular location">
    <subcellularLocation>
        <location evidence="9">Cytoplasm</location>
    </subcellularLocation>
</comment>
<evidence type="ECO:0000256" key="8">
    <source>
        <dbReference type="ARBA" id="ARBA00022842"/>
    </source>
</evidence>
<dbReference type="InterPro" id="IPR000890">
    <property type="entry name" value="Aliphatic_acid_kin_short-chain"/>
</dbReference>
<comment type="caution">
    <text evidence="11">The sequence shown here is derived from an EMBL/GenBank/DDBJ whole genome shotgun (WGS) entry which is preliminary data.</text>
</comment>